<evidence type="ECO:0000313" key="2">
    <source>
        <dbReference type="EMBL" id="RMC04831.1"/>
    </source>
</evidence>
<dbReference type="EMBL" id="QRBI01000123">
    <property type="protein sequence ID" value="RMC04831.1"/>
    <property type="molecule type" value="Genomic_DNA"/>
</dbReference>
<feature type="compositionally biased region" description="Basic and acidic residues" evidence="1">
    <location>
        <begin position="7"/>
        <end position="23"/>
    </location>
</feature>
<name>A0A3M0JXC8_HIRRU</name>
<gene>
    <name evidence="2" type="ORF">DUI87_18004</name>
</gene>
<feature type="region of interest" description="Disordered" evidence="1">
    <location>
        <begin position="1"/>
        <end position="77"/>
    </location>
</feature>
<accession>A0A3M0JXC8</accession>
<reference evidence="2 3" key="1">
    <citation type="submission" date="2018-07" db="EMBL/GenBank/DDBJ databases">
        <title>A high quality draft genome assembly of the barn swallow (H. rustica rustica).</title>
        <authorList>
            <person name="Formenti G."/>
            <person name="Chiara M."/>
            <person name="Poveda L."/>
            <person name="Francoijs K.-J."/>
            <person name="Bonisoli-Alquati A."/>
            <person name="Canova L."/>
            <person name="Gianfranceschi L."/>
            <person name="Horner D.S."/>
            <person name="Saino N."/>
        </authorList>
    </citation>
    <scope>NUCLEOTIDE SEQUENCE [LARGE SCALE GENOMIC DNA]</scope>
    <source>
        <strain evidence="2">Chelidonia</strain>
        <tissue evidence="2">Blood</tissue>
    </source>
</reference>
<organism evidence="2 3">
    <name type="scientific">Hirundo rustica rustica</name>
    <dbReference type="NCBI Taxonomy" id="333673"/>
    <lineage>
        <taxon>Eukaryota</taxon>
        <taxon>Metazoa</taxon>
        <taxon>Chordata</taxon>
        <taxon>Craniata</taxon>
        <taxon>Vertebrata</taxon>
        <taxon>Euteleostomi</taxon>
        <taxon>Archelosauria</taxon>
        <taxon>Archosauria</taxon>
        <taxon>Dinosauria</taxon>
        <taxon>Saurischia</taxon>
        <taxon>Theropoda</taxon>
        <taxon>Coelurosauria</taxon>
        <taxon>Aves</taxon>
        <taxon>Neognathae</taxon>
        <taxon>Neoaves</taxon>
        <taxon>Telluraves</taxon>
        <taxon>Australaves</taxon>
        <taxon>Passeriformes</taxon>
        <taxon>Sylvioidea</taxon>
        <taxon>Hirundinidae</taxon>
        <taxon>Hirundo</taxon>
    </lineage>
</organism>
<protein>
    <submittedName>
        <fullName evidence="2">Uncharacterized protein</fullName>
    </submittedName>
</protein>
<proteinExistence type="predicted"/>
<dbReference type="AlphaFoldDB" id="A0A3M0JXC8"/>
<keyword evidence="3" id="KW-1185">Reference proteome</keyword>
<comment type="caution">
    <text evidence="2">The sequence shown here is derived from an EMBL/GenBank/DDBJ whole genome shotgun (WGS) entry which is preliminary data.</text>
</comment>
<feature type="compositionally biased region" description="Basic and acidic residues" evidence="1">
    <location>
        <begin position="60"/>
        <end position="77"/>
    </location>
</feature>
<dbReference type="Proteomes" id="UP000269221">
    <property type="component" value="Unassembled WGS sequence"/>
</dbReference>
<evidence type="ECO:0000313" key="3">
    <source>
        <dbReference type="Proteomes" id="UP000269221"/>
    </source>
</evidence>
<evidence type="ECO:0000256" key="1">
    <source>
        <dbReference type="SAM" id="MobiDB-lite"/>
    </source>
</evidence>
<sequence length="77" mass="8918">MRMTTMTKDDRRDQDKNGKEALGQKKRFHLIEAMNGQVGTRKPLAEQEATADSIHRSSKTRGDRYNDDVRLARCREP</sequence>